<evidence type="ECO:0000256" key="3">
    <source>
        <dbReference type="ARBA" id="ARBA00022630"/>
    </source>
</evidence>
<evidence type="ECO:0000256" key="2">
    <source>
        <dbReference type="ARBA" id="ARBA00007118"/>
    </source>
</evidence>
<dbReference type="InterPro" id="IPR029479">
    <property type="entry name" value="Nitroreductase"/>
</dbReference>
<comment type="caution">
    <text evidence="9">The sequence shown here is derived from an EMBL/GenBank/DDBJ whole genome shotgun (WGS) entry which is preliminary data.</text>
</comment>
<evidence type="ECO:0000256" key="1">
    <source>
        <dbReference type="ARBA" id="ARBA00001917"/>
    </source>
</evidence>
<dbReference type="InterPro" id="IPR000415">
    <property type="entry name" value="Nitroreductase-like"/>
</dbReference>
<evidence type="ECO:0000256" key="6">
    <source>
        <dbReference type="ARBA" id="ARBA00023002"/>
    </source>
</evidence>
<keyword evidence="7" id="KW-0520">NAD</keyword>
<keyword evidence="10" id="KW-1185">Reference proteome</keyword>
<evidence type="ECO:0000256" key="7">
    <source>
        <dbReference type="ARBA" id="ARBA00023027"/>
    </source>
</evidence>
<proteinExistence type="inferred from homology"/>
<evidence type="ECO:0000256" key="4">
    <source>
        <dbReference type="ARBA" id="ARBA00022643"/>
    </source>
</evidence>
<evidence type="ECO:0000259" key="8">
    <source>
        <dbReference type="Pfam" id="PF00881"/>
    </source>
</evidence>
<keyword evidence="5" id="KW-0521">NADP</keyword>
<name>A0A660LF38_9ACTN</name>
<dbReference type="PANTHER" id="PTHR43821">
    <property type="entry name" value="NAD(P)H NITROREDUCTASE YDJA-RELATED"/>
    <property type="match status" value="1"/>
</dbReference>
<evidence type="ECO:0000313" key="9">
    <source>
        <dbReference type="EMBL" id="RKQ91534.1"/>
    </source>
</evidence>
<keyword evidence="4" id="KW-0288">FMN</keyword>
<dbReference type="InterPro" id="IPR026021">
    <property type="entry name" value="YdjA-like"/>
</dbReference>
<gene>
    <name evidence="9" type="ORF">C8N24_1356</name>
</gene>
<dbReference type="PANTHER" id="PTHR43821:SF1">
    <property type="entry name" value="NAD(P)H NITROREDUCTASE YDJA-RELATED"/>
    <property type="match status" value="1"/>
</dbReference>
<accession>A0A660LF38</accession>
<protein>
    <submittedName>
        <fullName evidence="9">Nitroreductase</fullName>
    </submittedName>
</protein>
<dbReference type="Gene3D" id="3.40.109.10">
    <property type="entry name" value="NADH Oxidase"/>
    <property type="match status" value="1"/>
</dbReference>
<keyword evidence="3" id="KW-0285">Flavoprotein</keyword>
<dbReference type="EMBL" id="RBIL01000001">
    <property type="protein sequence ID" value="RKQ91534.1"/>
    <property type="molecule type" value="Genomic_DNA"/>
</dbReference>
<dbReference type="Pfam" id="PF00881">
    <property type="entry name" value="Nitroreductase"/>
    <property type="match status" value="1"/>
</dbReference>
<organism evidence="9 10">
    <name type="scientific">Solirubrobacter pauli</name>
    <dbReference type="NCBI Taxonomy" id="166793"/>
    <lineage>
        <taxon>Bacteria</taxon>
        <taxon>Bacillati</taxon>
        <taxon>Actinomycetota</taxon>
        <taxon>Thermoleophilia</taxon>
        <taxon>Solirubrobacterales</taxon>
        <taxon>Solirubrobacteraceae</taxon>
        <taxon>Solirubrobacter</taxon>
    </lineage>
</organism>
<dbReference type="InterPro" id="IPR052530">
    <property type="entry name" value="NAD(P)H_nitroreductase"/>
</dbReference>
<dbReference type="Proteomes" id="UP000278962">
    <property type="component" value="Unassembled WGS sequence"/>
</dbReference>
<reference evidence="9 10" key="1">
    <citation type="submission" date="2018-10" db="EMBL/GenBank/DDBJ databases">
        <title>Genomic Encyclopedia of Archaeal and Bacterial Type Strains, Phase II (KMG-II): from individual species to whole genera.</title>
        <authorList>
            <person name="Goeker M."/>
        </authorList>
    </citation>
    <scope>NUCLEOTIDE SEQUENCE [LARGE SCALE GENOMIC DNA]</scope>
    <source>
        <strain evidence="9 10">DSM 14954</strain>
    </source>
</reference>
<feature type="domain" description="Nitroreductase" evidence="8">
    <location>
        <begin position="34"/>
        <end position="171"/>
    </location>
</feature>
<dbReference type="GO" id="GO:0016491">
    <property type="term" value="F:oxidoreductase activity"/>
    <property type="evidence" value="ECO:0007669"/>
    <property type="project" value="UniProtKB-KW"/>
</dbReference>
<dbReference type="AlphaFoldDB" id="A0A660LF38"/>
<comment type="cofactor">
    <cofactor evidence="1">
        <name>FMN</name>
        <dbReference type="ChEBI" id="CHEBI:58210"/>
    </cofactor>
</comment>
<evidence type="ECO:0000313" key="10">
    <source>
        <dbReference type="Proteomes" id="UP000278962"/>
    </source>
</evidence>
<evidence type="ECO:0000256" key="5">
    <source>
        <dbReference type="ARBA" id="ARBA00022857"/>
    </source>
</evidence>
<keyword evidence="6" id="KW-0560">Oxidoreductase</keyword>
<dbReference type="CDD" id="cd02135">
    <property type="entry name" value="YdjA-like"/>
    <property type="match status" value="1"/>
</dbReference>
<sequence length="193" mass="21282">MRVFTVSGTPPTFSRSTGFETAQLASPHVVDDLIRSRRTHKAYGPDPVPRETLLELFELARWAPNHHLTNPWRFRVIGPRALETLKQAAEAHKPGSATKLDRAPTLVAVTAKQTGDAEQDHEDLLATAVAAYIVLLGAHARGLAAYWRTVPVLGALGLPDDERPIGLLYLGTPRQEQRVPERAPVEEIAFFLD</sequence>
<dbReference type="SUPFAM" id="SSF55469">
    <property type="entry name" value="FMN-dependent nitroreductase-like"/>
    <property type="match status" value="1"/>
</dbReference>
<comment type="similarity">
    <text evidence="2">Belongs to the nitroreductase family.</text>
</comment>